<feature type="transmembrane region" description="Helical" evidence="6">
    <location>
        <begin position="169"/>
        <end position="191"/>
    </location>
</feature>
<dbReference type="PANTHER" id="PTHR42865">
    <property type="entry name" value="PROTON/GLUTAMATE-ASPARTATE SYMPORTER"/>
    <property type="match status" value="1"/>
</dbReference>
<sequence>MKQLFSNLLFKVFIAIVLGIVFGLYLPESINRVFATFNAFFGQFLNFAIPLIILGLIMPAISDLGKGAGKILLITAAIAYGSTLFSGFMSYFTSSTIFPSLLASHVNEAAEVTEGGNDLVPYFSITIPAVIDVMSALVLAFVIGLGLSYQENSTLKKVVKDFETIIMQVIENVIIPLLPIFILGIFANMAFSGQVYSILSVFLNIIGVIFAMHIFLLILQYVITGAIVKKNPFKLLATMMPAYFTALGTQSSAATIPVTLEQAEKNGVSPKIAGFVIPLCATIHLSGSIMKITACAMALMILEGVPFDFGMFAGFIFMLGIAMVAAPGVPGGAIMAAIGVLQSMLGFSEEMVGLMIALYIAMDSFGTACNVTGDGAIALVVDKITQDKKLDAAA</sequence>
<evidence type="ECO:0000256" key="5">
    <source>
        <dbReference type="ARBA" id="ARBA00023136"/>
    </source>
</evidence>
<feature type="transmembrane region" description="Helical" evidence="6">
    <location>
        <begin position="71"/>
        <end position="92"/>
    </location>
</feature>
<comment type="caution">
    <text evidence="7">The sequence shown here is derived from an EMBL/GenBank/DDBJ whole genome shotgun (WGS) entry which is preliminary data.</text>
</comment>
<dbReference type="Gene3D" id="1.10.3860.10">
    <property type="entry name" value="Sodium:dicarboxylate symporter"/>
    <property type="match status" value="1"/>
</dbReference>
<dbReference type="EMBL" id="FXUA01000006">
    <property type="protein sequence ID" value="SMP29651.1"/>
    <property type="molecule type" value="Genomic_DNA"/>
</dbReference>
<reference evidence="7 8" key="1">
    <citation type="submission" date="2017-05" db="EMBL/GenBank/DDBJ databases">
        <authorList>
            <person name="Varghese N."/>
            <person name="Submissions S."/>
        </authorList>
    </citation>
    <scope>NUCLEOTIDE SEQUENCE [LARGE SCALE GENOMIC DNA]</scope>
    <source>
        <strain evidence="7 8">DSM 15360</strain>
    </source>
</reference>
<dbReference type="RefSeq" id="WP_283413889.1">
    <property type="nucleotide sequence ID" value="NZ_FXUA01000006.1"/>
</dbReference>
<evidence type="ECO:0000256" key="1">
    <source>
        <dbReference type="ARBA" id="ARBA00004141"/>
    </source>
</evidence>
<proteinExistence type="predicted"/>
<organism evidence="7 8">
    <name type="scientific">Algoriphagus winogradskyi</name>
    <dbReference type="NCBI Taxonomy" id="237017"/>
    <lineage>
        <taxon>Bacteria</taxon>
        <taxon>Pseudomonadati</taxon>
        <taxon>Bacteroidota</taxon>
        <taxon>Cytophagia</taxon>
        <taxon>Cytophagales</taxon>
        <taxon>Cyclobacteriaceae</taxon>
        <taxon>Algoriphagus</taxon>
    </lineage>
</organism>
<protein>
    <submittedName>
        <fullName evidence="7">Na+/H+-dicarboxylate symporter</fullName>
    </submittedName>
</protein>
<dbReference type="InterPro" id="IPR001991">
    <property type="entry name" value="Na-dicarboxylate_symporter"/>
</dbReference>
<dbReference type="SUPFAM" id="SSF118215">
    <property type="entry name" value="Proton glutamate symport protein"/>
    <property type="match status" value="1"/>
</dbReference>
<dbReference type="Proteomes" id="UP001157915">
    <property type="component" value="Unassembled WGS sequence"/>
</dbReference>
<dbReference type="Pfam" id="PF00375">
    <property type="entry name" value="SDF"/>
    <property type="match status" value="1"/>
</dbReference>
<evidence type="ECO:0000256" key="2">
    <source>
        <dbReference type="ARBA" id="ARBA00022448"/>
    </source>
</evidence>
<evidence type="ECO:0000256" key="6">
    <source>
        <dbReference type="SAM" id="Phobius"/>
    </source>
</evidence>
<feature type="transmembrane region" description="Helical" evidence="6">
    <location>
        <begin position="272"/>
        <end position="302"/>
    </location>
</feature>
<feature type="transmembrane region" description="Helical" evidence="6">
    <location>
        <begin position="309"/>
        <end position="328"/>
    </location>
</feature>
<keyword evidence="8" id="KW-1185">Reference proteome</keyword>
<dbReference type="PANTHER" id="PTHR42865:SF8">
    <property type="entry name" value="SERINE_THREONINE TRANSPORTER SSTT"/>
    <property type="match status" value="1"/>
</dbReference>
<keyword evidence="2" id="KW-0813">Transport</keyword>
<evidence type="ECO:0000313" key="8">
    <source>
        <dbReference type="Proteomes" id="UP001157915"/>
    </source>
</evidence>
<dbReference type="InterPro" id="IPR036458">
    <property type="entry name" value="Na:dicarbo_symporter_sf"/>
</dbReference>
<keyword evidence="4 6" id="KW-1133">Transmembrane helix</keyword>
<evidence type="ECO:0000256" key="3">
    <source>
        <dbReference type="ARBA" id="ARBA00022692"/>
    </source>
</evidence>
<comment type="subcellular location">
    <subcellularLocation>
        <location evidence="1">Membrane</location>
        <topology evidence="1">Multi-pass membrane protein</topology>
    </subcellularLocation>
</comment>
<keyword evidence="5 6" id="KW-0472">Membrane</keyword>
<feature type="transmembrane region" description="Helical" evidence="6">
    <location>
        <begin position="197"/>
        <end position="223"/>
    </location>
</feature>
<feature type="transmembrane region" description="Helical" evidence="6">
    <location>
        <begin position="39"/>
        <end position="59"/>
    </location>
</feature>
<evidence type="ECO:0000256" key="4">
    <source>
        <dbReference type="ARBA" id="ARBA00022989"/>
    </source>
</evidence>
<feature type="transmembrane region" description="Helical" evidence="6">
    <location>
        <begin position="235"/>
        <end position="260"/>
    </location>
</feature>
<feature type="transmembrane region" description="Helical" evidence="6">
    <location>
        <begin position="122"/>
        <end position="148"/>
    </location>
</feature>
<dbReference type="PRINTS" id="PR00173">
    <property type="entry name" value="EDTRNSPORT"/>
</dbReference>
<feature type="transmembrane region" description="Helical" evidence="6">
    <location>
        <begin position="334"/>
        <end position="360"/>
    </location>
</feature>
<name>A0ABY1PA07_9BACT</name>
<keyword evidence="3 6" id="KW-0812">Transmembrane</keyword>
<feature type="transmembrane region" description="Helical" evidence="6">
    <location>
        <begin position="7"/>
        <end position="27"/>
    </location>
</feature>
<evidence type="ECO:0000313" key="7">
    <source>
        <dbReference type="EMBL" id="SMP29651.1"/>
    </source>
</evidence>
<accession>A0ABY1PA07</accession>
<gene>
    <name evidence="7" type="ORF">SAMN06265367_106152</name>
</gene>